<reference evidence="8 9" key="1">
    <citation type="submission" date="2019-01" db="EMBL/GenBank/DDBJ databases">
        <title>Sinorhodobacter populi sp. nov. isolated from the symptomatic bark tissue of Populus euramericana canker.</title>
        <authorList>
            <person name="Xu G."/>
        </authorList>
    </citation>
    <scope>NUCLEOTIDE SEQUENCE [LARGE SCALE GENOMIC DNA]</scope>
    <source>
        <strain evidence="8 9">2D-5</strain>
    </source>
</reference>
<dbReference type="EMBL" id="SAUW01000007">
    <property type="protein sequence ID" value="RWR12673.1"/>
    <property type="molecule type" value="Genomic_DNA"/>
</dbReference>
<comment type="similarity">
    <text evidence="2">Belongs to the CbiQ family.</text>
</comment>
<dbReference type="AlphaFoldDB" id="A0A443IWW6"/>
<dbReference type="GO" id="GO:0043190">
    <property type="term" value="C:ATP-binding cassette (ABC) transporter complex"/>
    <property type="evidence" value="ECO:0007669"/>
    <property type="project" value="InterPro"/>
</dbReference>
<name>A0A443IWW6_9RHOB</name>
<evidence type="ECO:0000256" key="7">
    <source>
        <dbReference type="SAM" id="Phobius"/>
    </source>
</evidence>
<dbReference type="Pfam" id="PF02361">
    <property type="entry name" value="CbiQ"/>
    <property type="match status" value="1"/>
</dbReference>
<evidence type="ECO:0000313" key="8">
    <source>
        <dbReference type="EMBL" id="RWR12673.1"/>
    </source>
</evidence>
<keyword evidence="4 7" id="KW-0812">Transmembrane</keyword>
<feature type="transmembrane region" description="Helical" evidence="7">
    <location>
        <begin position="92"/>
        <end position="113"/>
    </location>
</feature>
<evidence type="ECO:0000313" key="9">
    <source>
        <dbReference type="Proteomes" id="UP000285710"/>
    </source>
</evidence>
<dbReference type="InterPro" id="IPR003339">
    <property type="entry name" value="ABC/ECF_trnsptr_transmembrane"/>
</dbReference>
<evidence type="ECO:0000256" key="3">
    <source>
        <dbReference type="ARBA" id="ARBA00022475"/>
    </source>
</evidence>
<keyword evidence="3" id="KW-1003">Cell membrane</keyword>
<protein>
    <submittedName>
        <fullName evidence="8">Cobalt ECF transporter T component CbiQ</fullName>
    </submittedName>
</protein>
<dbReference type="InterPro" id="IPR012809">
    <property type="entry name" value="ECF_CbiQ"/>
</dbReference>
<sequence>MIARLVPEDLRLRLIAAFVLVACLSQLSHLPVAGAALAVLAAASLGHVPLRRLRHVEGFVLLLFVMLPFTLPGTPLLTLGPLEMSREGLARAALLACKVLASALVLLAFLGAVEPARLGAALHALRLPEPLVRIFALTPRYLALIRDEIRRLREAMRARGFRPGTNRHSWRSYGNLIGMVILRALDRASRVDEAMRCRGFTGRFPHAALPRPGLRDWRGVVLTAGLGVVLVLADRG</sequence>
<comment type="caution">
    <text evidence="8">The sequence shown here is derived from an EMBL/GenBank/DDBJ whole genome shotgun (WGS) entry which is preliminary data.</text>
</comment>
<dbReference type="NCBIfam" id="TIGR02454">
    <property type="entry name" value="ECF_T_CbiQ"/>
    <property type="match status" value="1"/>
</dbReference>
<gene>
    <name evidence="8" type="primary">cbiQ</name>
    <name evidence="8" type="ORF">D2T33_08140</name>
</gene>
<dbReference type="GO" id="GO:0006824">
    <property type="term" value="P:cobalt ion transport"/>
    <property type="evidence" value="ECO:0007669"/>
    <property type="project" value="InterPro"/>
</dbReference>
<keyword evidence="9" id="KW-1185">Reference proteome</keyword>
<evidence type="ECO:0000256" key="6">
    <source>
        <dbReference type="ARBA" id="ARBA00023136"/>
    </source>
</evidence>
<comment type="subcellular location">
    <subcellularLocation>
        <location evidence="1">Cell membrane</location>
        <topology evidence="1">Multi-pass membrane protein</topology>
    </subcellularLocation>
</comment>
<dbReference type="PANTHER" id="PTHR34857:SF2">
    <property type="entry name" value="SLL0384 PROTEIN"/>
    <property type="match status" value="1"/>
</dbReference>
<evidence type="ECO:0000256" key="1">
    <source>
        <dbReference type="ARBA" id="ARBA00004651"/>
    </source>
</evidence>
<accession>A0A443IWW6</accession>
<dbReference type="RefSeq" id="WP_128269454.1">
    <property type="nucleotide sequence ID" value="NZ_SAUW01000007.1"/>
</dbReference>
<dbReference type="CDD" id="cd16914">
    <property type="entry name" value="EcfT"/>
    <property type="match status" value="1"/>
</dbReference>
<evidence type="ECO:0000256" key="4">
    <source>
        <dbReference type="ARBA" id="ARBA00022692"/>
    </source>
</evidence>
<reference evidence="8 9" key="2">
    <citation type="submission" date="2019-01" db="EMBL/GenBank/DDBJ databases">
        <authorList>
            <person name="Li Y."/>
        </authorList>
    </citation>
    <scope>NUCLEOTIDE SEQUENCE [LARGE SCALE GENOMIC DNA]</scope>
    <source>
        <strain evidence="8 9">2D-5</strain>
    </source>
</reference>
<keyword evidence="6 7" id="KW-0472">Membrane</keyword>
<proteinExistence type="inferred from homology"/>
<dbReference type="PANTHER" id="PTHR34857">
    <property type="entry name" value="SLL0384 PROTEIN"/>
    <property type="match status" value="1"/>
</dbReference>
<organism evidence="8 9">
    <name type="scientific">Paenirhodobacter populi</name>
    <dbReference type="NCBI Taxonomy" id="2306993"/>
    <lineage>
        <taxon>Bacteria</taxon>
        <taxon>Pseudomonadati</taxon>
        <taxon>Pseudomonadota</taxon>
        <taxon>Alphaproteobacteria</taxon>
        <taxon>Rhodobacterales</taxon>
        <taxon>Rhodobacter group</taxon>
        <taxon>Paenirhodobacter</taxon>
    </lineage>
</organism>
<evidence type="ECO:0000256" key="5">
    <source>
        <dbReference type="ARBA" id="ARBA00022989"/>
    </source>
</evidence>
<feature type="transmembrane region" description="Helical" evidence="7">
    <location>
        <begin position="59"/>
        <end position="80"/>
    </location>
</feature>
<keyword evidence="5 7" id="KW-1133">Transmembrane helix</keyword>
<dbReference type="Proteomes" id="UP000285710">
    <property type="component" value="Unassembled WGS sequence"/>
</dbReference>
<dbReference type="InterPro" id="IPR051611">
    <property type="entry name" value="ECF_transporter_component"/>
</dbReference>
<evidence type="ECO:0000256" key="2">
    <source>
        <dbReference type="ARBA" id="ARBA00008564"/>
    </source>
</evidence>